<evidence type="ECO:0000256" key="1">
    <source>
        <dbReference type="SAM" id="MobiDB-lite"/>
    </source>
</evidence>
<dbReference type="OMA" id="WKDINCE"/>
<name>A0A0V0R830_PSEPJ</name>
<reference evidence="2 3" key="1">
    <citation type="journal article" date="2015" name="Sci. Rep.">
        <title>Genome of the facultative scuticociliatosis pathogen Pseudocohnilembus persalinus provides insight into its virulence through horizontal gene transfer.</title>
        <authorList>
            <person name="Xiong J."/>
            <person name="Wang G."/>
            <person name="Cheng J."/>
            <person name="Tian M."/>
            <person name="Pan X."/>
            <person name="Warren A."/>
            <person name="Jiang C."/>
            <person name="Yuan D."/>
            <person name="Miao W."/>
        </authorList>
    </citation>
    <scope>NUCLEOTIDE SEQUENCE [LARGE SCALE GENOMIC DNA]</scope>
    <source>
        <strain evidence="2">36N120E</strain>
    </source>
</reference>
<proteinExistence type="predicted"/>
<comment type="caution">
    <text evidence="2">The sequence shown here is derived from an EMBL/GenBank/DDBJ whole genome shotgun (WGS) entry which is preliminary data.</text>
</comment>
<feature type="region of interest" description="Disordered" evidence="1">
    <location>
        <begin position="194"/>
        <end position="249"/>
    </location>
</feature>
<feature type="compositionally biased region" description="Basic and acidic residues" evidence="1">
    <location>
        <begin position="199"/>
        <end position="208"/>
    </location>
</feature>
<organism evidence="2 3">
    <name type="scientific">Pseudocohnilembus persalinus</name>
    <name type="common">Ciliate</name>
    <dbReference type="NCBI Taxonomy" id="266149"/>
    <lineage>
        <taxon>Eukaryota</taxon>
        <taxon>Sar</taxon>
        <taxon>Alveolata</taxon>
        <taxon>Ciliophora</taxon>
        <taxon>Intramacronucleata</taxon>
        <taxon>Oligohymenophorea</taxon>
        <taxon>Scuticociliatia</taxon>
        <taxon>Philasterida</taxon>
        <taxon>Pseudocohnilembidae</taxon>
        <taxon>Pseudocohnilembus</taxon>
    </lineage>
</organism>
<dbReference type="InParanoid" id="A0A0V0R830"/>
<keyword evidence="3" id="KW-1185">Reference proteome</keyword>
<gene>
    <name evidence="2" type="ORF">PPERSA_05459</name>
</gene>
<sequence>MIEDTNQPIPTEILAQKSEKLKKALQYKDKITSQFEEIVKPKLSKKEGSTPEQGINKYLQQGLMNSFFHSYLTDFVTEELHRQHGTQEKIKNHLKKSLSDSNTSPKYIQLWDKYFQEIRKSQKISQFEDKMLEIVEEKHKGKHYKSKHFKDYSPNLKLLALFNLIRFHALPQCSEICDLWLQCFGKSIRTRKSKHQKQKEKLEKKHAQFDNQENNTNISNMDSSNYNNNNNNNNNNINNGTTYNNENQSSFNYNQQKESQTTKEKILLEQLKNEQQQKFEFQQFLEQQLFIDKPYVSRELQTNLNNLLKNYDFQNNSEFTKKDNNLESNENNYDQHTELLKQIQFSYFIEKLKSNNNSAIQNKQQEFINNSFVLKNNEEIVYNVEEDEFDNLSYYSNLNASTKPFSNNELQHSEENRSLTGQEIGKNNSQIDQLHQQFYDVSQYNSKNNNSINETNNNIQYNNSINQYEQNNNKITNTDFNNIRHITNNQQYMNYQQYQEDIQDEIQKDQNDNNNNKKEKLQKDNQLNSNFLSNYQPNSSYINNYDIDINNLDFKINNNSDQNGSNFFNLTHYNQQLPNNSSLLLNQDKQQTQNTNNQQNQNKQEQFYQEQESQQYEQSFQKHKKHTIIIKMKLEFHSLNAYNIKKAVQLLYLSFRQNDWLEEGYLEKDIIESIQESLQDPAAQSFSTVVVDTENESKILGVHLAMPLENYLNYIENWEFHKHFSQIEEYFQYVQKNFGSQEIRKTVWSYWVTNKLTSKKVPMQLNEILSERIKYLPNSQYEVIVSLVSHIKTRAIDYYGSQNLAPITFKELPNQQALEQFINKKPKLSISDYKKQTNQNDISIYQQLQFNLDSENNENNENVFEQIYQKWKDINCEKIKFLQPKL</sequence>
<feature type="compositionally biased region" description="Low complexity" evidence="1">
    <location>
        <begin position="217"/>
        <end position="247"/>
    </location>
</feature>
<evidence type="ECO:0000313" key="3">
    <source>
        <dbReference type="Proteomes" id="UP000054937"/>
    </source>
</evidence>
<dbReference type="AlphaFoldDB" id="A0A0V0R830"/>
<evidence type="ECO:0000313" key="2">
    <source>
        <dbReference type="EMBL" id="KRX10639.1"/>
    </source>
</evidence>
<feature type="region of interest" description="Disordered" evidence="1">
    <location>
        <begin position="590"/>
        <end position="616"/>
    </location>
</feature>
<dbReference type="Proteomes" id="UP000054937">
    <property type="component" value="Unassembled WGS sequence"/>
</dbReference>
<dbReference type="EMBL" id="LDAU01000025">
    <property type="protein sequence ID" value="KRX10639.1"/>
    <property type="molecule type" value="Genomic_DNA"/>
</dbReference>
<feature type="region of interest" description="Disordered" evidence="1">
    <location>
        <begin position="509"/>
        <end position="539"/>
    </location>
</feature>
<protein>
    <submittedName>
        <fullName evidence="2">Uncharacterized protein</fullName>
    </submittedName>
</protein>
<accession>A0A0V0R830</accession>
<feature type="compositionally biased region" description="Basic and acidic residues" evidence="1">
    <location>
        <begin position="509"/>
        <end position="523"/>
    </location>
</feature>